<dbReference type="EMBL" id="AP023361">
    <property type="protein sequence ID" value="BCJ90037.1"/>
    <property type="molecule type" value="Genomic_DNA"/>
</dbReference>
<accession>A0A6S6QQ13</accession>
<protein>
    <submittedName>
        <fullName evidence="1">Uncharacterized protein</fullName>
    </submittedName>
</protein>
<keyword evidence="2" id="KW-1185">Reference proteome</keyword>
<name>A0A6S6QQ13_9HYPH</name>
<dbReference type="RefSeq" id="WP_222876697.1">
    <property type="nucleotide sequence ID" value="NZ_AP023361.1"/>
</dbReference>
<evidence type="ECO:0000313" key="2">
    <source>
        <dbReference type="Proteomes" id="UP000515317"/>
    </source>
</evidence>
<gene>
    <name evidence="1" type="ORF">IZ6_07720</name>
</gene>
<sequence length="122" mass="12917">MRRYNVPVTTASDGSATEYTPRIAGKIHSITYKKHGSTPFADTVDFAITVEATSEGLWTQANVTAGVTKYPRVACDDLVGVAATLDGTRALRDKVGIANDRVKIAITNGGDAKLGTFIVVTD</sequence>
<proteinExistence type="predicted"/>
<dbReference type="AlphaFoldDB" id="A0A6S6QQ13"/>
<dbReference type="KEGG" id="tso:IZ6_07720"/>
<organism evidence="1 2">
    <name type="scientific">Terrihabitans soli</name>
    <dbReference type="NCBI Taxonomy" id="708113"/>
    <lineage>
        <taxon>Bacteria</taxon>
        <taxon>Pseudomonadati</taxon>
        <taxon>Pseudomonadota</taxon>
        <taxon>Alphaproteobacteria</taxon>
        <taxon>Hyphomicrobiales</taxon>
        <taxon>Terrihabitans</taxon>
    </lineage>
</organism>
<reference evidence="1 2" key="1">
    <citation type="submission" date="2020-08" db="EMBL/GenBank/DDBJ databases">
        <title>Genome sequence of Rhizobiales bacterium strain IZ6.</title>
        <authorList>
            <person name="Nakai R."/>
            <person name="Naganuma T."/>
        </authorList>
    </citation>
    <scope>NUCLEOTIDE SEQUENCE [LARGE SCALE GENOMIC DNA]</scope>
    <source>
        <strain evidence="1 2">IZ6</strain>
    </source>
</reference>
<dbReference type="Proteomes" id="UP000515317">
    <property type="component" value="Chromosome"/>
</dbReference>
<evidence type="ECO:0000313" key="1">
    <source>
        <dbReference type="EMBL" id="BCJ90037.1"/>
    </source>
</evidence>